<dbReference type="InterPro" id="IPR001007">
    <property type="entry name" value="VWF_dom"/>
</dbReference>
<keyword evidence="2" id="KW-0964">Secreted</keyword>
<evidence type="ECO:0000256" key="6">
    <source>
        <dbReference type="PROSITE-ProRule" id="PRU01005"/>
    </source>
</evidence>
<feature type="domain" description="VWFC" evidence="9">
    <location>
        <begin position="2805"/>
        <end position="2871"/>
    </location>
</feature>
<organism evidence="12 13">
    <name type="scientific">Mytilus galloprovincialis</name>
    <name type="common">Mediterranean mussel</name>
    <dbReference type="NCBI Taxonomy" id="29158"/>
    <lineage>
        <taxon>Eukaryota</taxon>
        <taxon>Metazoa</taxon>
        <taxon>Spiralia</taxon>
        <taxon>Lophotrochozoa</taxon>
        <taxon>Mollusca</taxon>
        <taxon>Bivalvia</taxon>
        <taxon>Autobranchia</taxon>
        <taxon>Pteriomorphia</taxon>
        <taxon>Mytilida</taxon>
        <taxon>Mytiloidea</taxon>
        <taxon>Mytilidae</taxon>
        <taxon>Mytilinae</taxon>
        <taxon>Mytilus</taxon>
    </lineage>
</organism>
<comment type="subcellular location">
    <subcellularLocation>
        <location evidence="1">Secreted</location>
    </subcellularLocation>
</comment>
<dbReference type="PROSITE" id="PS50234">
    <property type="entry name" value="VWFA"/>
    <property type="match status" value="2"/>
</dbReference>
<feature type="domain" description="VWFC" evidence="9">
    <location>
        <begin position="3017"/>
        <end position="3084"/>
    </location>
</feature>
<feature type="domain" description="VWFC" evidence="9">
    <location>
        <begin position="1803"/>
        <end position="1869"/>
    </location>
</feature>
<feature type="domain" description="VWFC" evidence="9">
    <location>
        <begin position="3604"/>
        <end position="3670"/>
    </location>
</feature>
<dbReference type="PROSITE" id="PS50184">
    <property type="entry name" value="VWFC_2"/>
    <property type="match status" value="18"/>
</dbReference>
<evidence type="ECO:0000313" key="13">
    <source>
        <dbReference type="Proteomes" id="UP000596742"/>
    </source>
</evidence>
<feature type="domain" description="VWFC" evidence="9">
    <location>
        <begin position="1713"/>
        <end position="1778"/>
    </location>
</feature>
<feature type="compositionally biased region" description="Pro residues" evidence="7">
    <location>
        <begin position="1991"/>
        <end position="2003"/>
    </location>
</feature>
<feature type="domain" description="ShKT" evidence="11">
    <location>
        <begin position="469"/>
        <end position="502"/>
    </location>
</feature>
<feature type="chain" id="PRO_5032361777" evidence="8">
    <location>
        <begin position="24"/>
        <end position="4242"/>
    </location>
</feature>
<feature type="disulfide bond" evidence="6">
    <location>
        <begin position="3949"/>
        <end position="3983"/>
    </location>
</feature>
<dbReference type="EMBL" id="UYJE01002497">
    <property type="protein sequence ID" value="VDI11306.1"/>
    <property type="molecule type" value="Genomic_DNA"/>
</dbReference>
<feature type="domain" description="ShKT" evidence="11">
    <location>
        <begin position="4047"/>
        <end position="4083"/>
    </location>
</feature>
<feature type="region of interest" description="Disordered" evidence="7">
    <location>
        <begin position="2985"/>
        <end position="3008"/>
    </location>
</feature>
<feature type="compositionally biased region" description="Polar residues" evidence="7">
    <location>
        <begin position="2985"/>
        <end position="3006"/>
    </location>
</feature>
<feature type="domain" description="VWFC" evidence="9">
    <location>
        <begin position="3860"/>
        <end position="3925"/>
    </location>
</feature>
<feature type="compositionally biased region" description="Low complexity" evidence="7">
    <location>
        <begin position="1465"/>
        <end position="1492"/>
    </location>
</feature>
<dbReference type="FunFam" id="3.40.50.410:FF:000004">
    <property type="entry name" value="collagen alpha-6(VI) chain"/>
    <property type="match status" value="2"/>
</dbReference>
<feature type="domain" description="VWFC" evidence="9">
    <location>
        <begin position="599"/>
        <end position="664"/>
    </location>
</feature>
<dbReference type="Proteomes" id="UP000596742">
    <property type="component" value="Unassembled WGS sequence"/>
</dbReference>
<evidence type="ECO:0000256" key="1">
    <source>
        <dbReference type="ARBA" id="ARBA00004613"/>
    </source>
</evidence>
<comment type="caution">
    <text evidence="6">Lacks conserved residue(s) required for the propagation of feature annotation.</text>
</comment>
<evidence type="ECO:0000259" key="9">
    <source>
        <dbReference type="PROSITE" id="PS50184"/>
    </source>
</evidence>
<dbReference type="SMART" id="SM00214">
    <property type="entry name" value="VWC"/>
    <property type="match status" value="31"/>
</dbReference>
<feature type="domain" description="VWFC" evidence="9">
    <location>
        <begin position="513"/>
        <end position="578"/>
    </location>
</feature>
<dbReference type="OrthoDB" id="6022609at2759"/>
<feature type="domain" description="VWFC" evidence="9">
    <location>
        <begin position="735"/>
        <end position="800"/>
    </location>
</feature>
<evidence type="ECO:0000256" key="8">
    <source>
        <dbReference type="SAM" id="SignalP"/>
    </source>
</evidence>
<feature type="domain" description="VWFC" evidence="9">
    <location>
        <begin position="1547"/>
        <end position="1615"/>
    </location>
</feature>
<dbReference type="SMART" id="SM00327">
    <property type="entry name" value="VWA"/>
    <property type="match status" value="2"/>
</dbReference>
<dbReference type="GO" id="GO:0005615">
    <property type="term" value="C:extracellular space"/>
    <property type="evidence" value="ECO:0007669"/>
    <property type="project" value="TreeGrafter"/>
</dbReference>
<feature type="domain" description="VWFC" evidence="9">
    <location>
        <begin position="2910"/>
        <end position="2976"/>
    </location>
</feature>
<keyword evidence="13" id="KW-1185">Reference proteome</keyword>
<keyword evidence="3 8" id="KW-0732">Signal</keyword>
<feature type="signal peptide" evidence="8">
    <location>
        <begin position="1"/>
        <end position="23"/>
    </location>
</feature>
<dbReference type="SUPFAM" id="SSF57603">
    <property type="entry name" value="FnI-like domain"/>
    <property type="match status" value="1"/>
</dbReference>
<feature type="domain" description="VWFC" evidence="9">
    <location>
        <begin position="1175"/>
        <end position="1241"/>
    </location>
</feature>
<feature type="compositionally biased region" description="Pro residues" evidence="7">
    <location>
        <begin position="1493"/>
        <end position="1508"/>
    </location>
</feature>
<sequence length="4242" mass="463971">MYCATALILWTVAVYQTVTFSNAAGCSTKADVTFVLDSSDTVGQTNFAKQLNFVKNTVNNLDVGRDKVRISTVTFSSGVHNQFFLNNYDTKANVMNAVSGIQYLPGSTDTSDALKYVTQTSFTPQHGGRGGIPHIMVLVTDGPSITRDITKLQAQTAKDNNIAIYTVGVGHGIDMDELKSVSSDPDSRYLLTADNYDSLGSLSELLATKMCNEVPGANVLPPATGCLQKADLVFMVDSSSTVGNLNLEKTENFIKNFVTKLNVGKNAVHVGLEQYGSRPSSEFALRMYDNRYDVLKAIHGMQLMGGGTNTGDAIEFAKTTMFSPAAGARSNVPRIAIMVTDGGTSETTAAINQANEARLAHISMIGVGVGGLVNMNELNSIADKPSASHVITVRNYDELESISNQLMTMTCGVQTSINFFQNYTSCTDKVNNCQEYGSRVCTDYKQWSEVNCRSFCQICSYKYSVTETCVDQLSNCATYGKSSCTSYKQWAQDNCKQYCGFCTSAALTGGFYNRCAYKGKSYSPGQKWYDGCDYECVCQDGATGRYQCYNRCPVYYNLPSMCTLVRKPGECCLQPVCNFKPAIQKFESSGKGQNQFGIDVCVYKGKQYYQDQSWTDGCDYQCTCTAAKTGLYQCEQLCPSFSVLPQICHLEQTPGQCCKKPICEFTQQAGTFTGNGMISGSGVNLQAPFSGPCLDLVTCSNYGSDVCTTYKDWAMKNCKNTCNFCPSSQVSGPNDRCVYDGKSYKQGEVWSPKCDERCSCENAKYGYYRCVNTCPSYTNLPSGCNLNRRNGECCLKVQCTNGVFLQSATSSYSLGGGGGIQIISQNGNVFPIPTLAGGYVQGGGSGTGMLPPTIDGCLYNGQVYSQNQAWMDGCAKYCVCVDATKGQMSCRARCPKYTNMSPTCVMSTDTNDPCCSAPKCTFDANLGRVPQPLPAFGQSALSYSVVSPNTGASQHNGYGKTIIPLFNTAFTPAPPTVDPGKMSAGGYCDYGGKRYNVGQKWDVGCHYNCICDDGTAGHYTCVEKCVHYSNLPQGCFLIQDAANPCCKVPRCSVPPQYEIVTGVRTTPSARTGVCTYKEQYYQQGQTWYDGCSYRCTCEDAEKGIYRCLSRCPEYPLSHGSECTLVSDPRDPTCCQMRVCGIKNGTSGNNSPNPTPARVPPAVYHGIETNFQGKSGVCIYKGQAYKQGDIWQDGCDYTCTCDDEIKGAYSCTDRCPVYINLQPGCEMVRDFSNPCCKKPQCTVTGPPPTRIYHNVPNLPVTLKPELHFCVYKGVRYLQGQEWEDGCSFKCRCDDSSRGIYTCNQRCASIDQNLQAGCTLRTDPRDACCLAQFCVQTTPVPQPGVSYEPTPVPTLKPNTFTGKVYLPTPSPIPGQPTPTPGQLGVCIYKGRQYSQGQTFEDGCDFDCVCFNANEGKYRCSPKCPVYTDIPNTCRLVKNPRKPCCQIPECYNLPTQNPTGQPTPSPLPYTGQPTPSPTPYTGQPTQGPTPYHGQPTPSPTPYHGPPTPSPKPYTGQPTQPPHITPQHIPQRTVQPTQRPTPQPQPTQPINVCVYKGIAYSQGQQWYDGCDYSCVCEDGITGVYRCNNRCPTFAQQSDPTCTLQPDPTDPLCCKVPVCTPIPGQTPPPGQTFPPYQTQPPKIFSGGVATPAPTPRTTQRPNVNVNPNVTPTFYPPITRTYRPGETPAPTPYPLPTQPKISTPSPQPTVTQPPIYKSNYCIYKGKTYSKGQKWQDGCQYDCMCLDDLGNYRCTEKCPTYSNLQPGCRLIMDYSNPCCQKPYCPPPTSPNPLTLTPPTPKVFVSTQKPTYCVYNGVQFKQGQTWNDGCDLRCICEDSMTGFYRCDDRCPQWPQLPQGCSLTTDPNDVCCKKPICTPDVMTPPTLYVPTPNPTSYPNQPTPSPQPTQPPTPYTFTLPTPIKTGYSENCMYKGVAHTQGQKWDDGCSLECECMDQKTGRYRCSSKCQDYSNFPRPSYCHLVSDPRNPCCKVVQCNPVVTPRPTPQPTPRPTLRPNQQTVSPPLGQTNPPTLYPGQPTQKPPVVVTQAPHVNPTQKPKPNPQFTQPTPSPTPHVCVYKGVPYTQGQQWYDGCDKVCICENGMTGYVRCRQRCTTYDTIPAGCTMVPDPNDPVCCQIPSCIPQNQTPGPSGSPVIFTAPTGKVTGYGTVTPQPTPGPTLRPNVVNTLAPNPLNTLQPGQPGTGPTQSPQIGITFNPTPSTKAPTPAPRPNYCVYNGVQYKTGQKWQDGCKYNCVCENGMTGFYTCSERCPTFPAALPPTCSLTQDSKDFCCKTVVCDSRKTTPFVPYVEPTQAPTYNPLAPSTTPGTYAPSQKITLSPNPTPPAYCVYYGVPYKQGQTWNQGCEKRCRCDDASNNYYTCFDRCPSYPNLPSGCTRTTDPNDVCCQIPFCPSQAPNPVTYSPQFPYTGAPTLAPSPYTGVPTLTPSPTPYTGQPTPKPTPYTGVPTLAPFATTPKYQVPTLPQGVIVGGSPSPNPQLGFTNAPSKYCEYKGVRYTTGQRWRDGCDYNCVCVDGMSGVYQCSQRCPKFPQLPAGCIMVTDQNDACCLVPDCPKTPAPTYVPTRGPGQTLNPTPTPGPGETPSPQPTRTVPFLPNPNEVCVYKGKTYTQGQAWYDGCDMKCVCVNGMTGVYTCSQRCSQYDQNPNCVLIPDPSDPECCKKPQCTSQNTNPPVIVGTNPPRPPVYLTFGPGQTINGGTRPTVPAPEVCIYNGRQYTQGQKWQDGCKYTCECVNAKIGMHKCIQRCADMSMIPPTCQMKYNPMDPCCPLPDCPNLYVTPIPGTNRTIQPPTLNPLMPQPKYCVYNGVPYTQGQTFNVGCEKKCICDDASTGHINCNDRCPTYPPLSDGCQLLTDPNDQCCQAPLCVDTNPKTPFQVITAPKGSYTGGNQPQIGPNSQIPHLSTGKACTYGGQIYRQGQKWKDGCLFECECFDEATGRYRCTEVCPRHPQVPSYCTLVQDPNNECCQAVYCPLQPTNQPQPYTGAPTQAPQPYTGAPTQRPTPGQYVTPKPTPMCVYNGVAYRQGQQWYDGCDLTCRCENAMKGYYRCQQRCNRYDSLPQGCTLVADPSDPQCCKVPQCQLIPQNATPQPGIFTPPVPVFGSFTGSAPNPTPQPTPSPTMRLPNGQIVVITPQPGLSTQAPPTPTPGCFYKGRSFTQGQKWADGCKYVCECVNDMIGQYKCTERCQNYPNLPTYCTLIQNPKDSCCPVPYCDKVNPTPSLPATYQPYVPTTHSPLFVNPGTNPPMTGQQTPSPFGKAGYCVYNGVYYRQGQTWVDGCDKRCRCDDVTTGLYSCTQRCPIFNNIPSTCSLVADNNDPCCTVPQCNIFPSTARYTGSGTPPTTARPMIIVPTPVKGGLTGEGTLAPNNPLYNQFAANGTGYCAYKGKIYSQGQRWDDGCDYTCQCIDALRGRYKCDYRCPQYYNLPAYCHYEQDPSDTCCRKPKCDPSQTVQPRTTPSIYNNLGPTIAPNKPKPTDMCIYKDRTTHAQGSSWDDGCDLHCTCENATMNIYQCQAKCKLFQQLPSQCSLVRDPVNRCCYVPRCVATGTNIPLNPYYNTYNGSSNVTPQPGKLNLIPVGLYNVISGNNWQKPQGSVFTGVGGFGACVYKNVVYKQGQSWDDGCDYVCTCADASKGQYNCVSKCPQLPNPLPSYCQKISIPGQCCVNVKCDIPGVSYKPPSEILATAAPTNSFGLITNRPGIIMVGTPKPTETPALPGNGFPILQQQFSQVRSQCIFHKKEADGKPEKFLVYNQGEKWNDGCEFSCQCMDGKTGYYYCDPLCPVYNNLPSNKCYLTRVDGQCCNQPRCQLDNGKVVNPLQTQTKYTIIGTLPNGYTGFGPNYNFSSTLVGGNYQSQSGGRNVCIYKGKIYKQGQQWSDGCDFDCRCDDASRGAFSCTPRCPTYTSLPSFCELKKSDRDCCARPVCHKQPVTLIPPTTTTALPTRPTCSWCNDALDNCKSYGQSACEGAYKPWARRNCAHYCNFCDCSAAPTTTVDPFTDPTCIDKLDNCGDFGDDACTGIFYTWALDNCARHCGLCNALHSTVNSNRCEDKQATICNSQKDVICTNAAYTIWAKDNCQKTCDLCPAVFILVGQVRTTPTPKGCTFNGVAYQHSAQWKDGCDKNCTCVNGLYNCVDICPKYPNLPPNWQLVKSPGECCPHVVIGVGEPVCNYGGKEYRQDETWSDGCQFSCVCNDAKAGQYQCKEKCPKWELPEVCHWNPAPAGKCCSRPECPLPYVITGYPDL</sequence>
<feature type="domain" description="VWFC" evidence="9">
    <location>
        <begin position="2605"/>
        <end position="2671"/>
    </location>
</feature>
<proteinExistence type="predicted"/>
<feature type="domain" description="VWFC" evidence="9">
    <location>
        <begin position="2712"/>
        <end position="2778"/>
    </location>
</feature>
<dbReference type="PRINTS" id="PR00453">
    <property type="entry name" value="VWFADOMAIN"/>
</dbReference>
<dbReference type="SMART" id="SM00215">
    <property type="entry name" value="VWC_out"/>
    <property type="match status" value="16"/>
</dbReference>
<evidence type="ECO:0000256" key="4">
    <source>
        <dbReference type="ARBA" id="ARBA00022737"/>
    </source>
</evidence>
<dbReference type="InterPro" id="IPR002035">
    <property type="entry name" value="VWF_A"/>
</dbReference>
<dbReference type="SMART" id="SM00254">
    <property type="entry name" value="ShKT"/>
    <property type="match status" value="6"/>
</dbReference>
<feature type="region of interest" description="Disordered" evidence="7">
    <location>
        <begin position="2567"/>
        <end position="2596"/>
    </location>
</feature>
<feature type="compositionally biased region" description="Pro residues" evidence="7">
    <location>
        <begin position="1882"/>
        <end position="1904"/>
    </location>
</feature>
<feature type="compositionally biased region" description="Low complexity" evidence="7">
    <location>
        <begin position="1647"/>
        <end position="1667"/>
    </location>
</feature>
<feature type="domain" description="VWFC" evidence="9">
    <location>
        <begin position="855"/>
        <end position="921"/>
    </location>
</feature>
<feature type="compositionally biased region" description="Low complexity" evidence="7">
    <location>
        <begin position="2186"/>
        <end position="2213"/>
    </location>
</feature>
<reference evidence="12" key="1">
    <citation type="submission" date="2018-11" db="EMBL/GenBank/DDBJ databases">
        <authorList>
            <person name="Alioto T."/>
            <person name="Alioto T."/>
        </authorList>
    </citation>
    <scope>NUCLEOTIDE SEQUENCE</scope>
</reference>
<keyword evidence="4" id="KW-0677">Repeat</keyword>
<feature type="region of interest" description="Disordered" evidence="7">
    <location>
        <begin position="2040"/>
        <end position="2059"/>
    </location>
</feature>
<feature type="domain" description="VWFA" evidence="10">
    <location>
        <begin position="31"/>
        <end position="210"/>
    </location>
</feature>
<feature type="domain" description="VWFC" evidence="9">
    <location>
        <begin position="4100"/>
        <end position="4169"/>
    </location>
</feature>
<feature type="domain" description="VWFC" evidence="9">
    <location>
        <begin position="2220"/>
        <end position="2287"/>
    </location>
</feature>
<feature type="region of interest" description="Disordered" evidence="7">
    <location>
        <begin position="1647"/>
        <end position="1675"/>
    </location>
</feature>
<comment type="caution">
    <text evidence="12">The sequence shown here is derived from an EMBL/GenBank/DDBJ whole genome shotgun (WGS) entry which is preliminary data.</text>
</comment>
<feature type="compositionally biased region" description="Low complexity" evidence="7">
    <location>
        <begin position="1521"/>
        <end position="1534"/>
    </location>
</feature>
<feature type="compositionally biased region" description="Polar residues" evidence="7">
    <location>
        <begin position="2011"/>
        <end position="2021"/>
    </location>
</feature>
<keyword evidence="5" id="KW-0325">Glycoprotein</keyword>
<dbReference type="CDD" id="cd01472">
    <property type="entry name" value="vWA_collagen"/>
    <property type="match status" value="2"/>
</dbReference>
<feature type="domain" description="VWFC" evidence="9">
    <location>
        <begin position="4166"/>
        <end position="4231"/>
    </location>
</feature>
<evidence type="ECO:0000256" key="5">
    <source>
        <dbReference type="ARBA" id="ARBA00023180"/>
    </source>
</evidence>
<dbReference type="SUPFAM" id="SSF53300">
    <property type="entry name" value="vWA-like"/>
    <property type="match status" value="2"/>
</dbReference>
<dbReference type="Pfam" id="PF00092">
    <property type="entry name" value="VWA"/>
    <property type="match status" value="2"/>
</dbReference>
<keyword evidence="6" id="KW-1015">Disulfide bond</keyword>
<gene>
    <name evidence="12" type="ORF">MGAL_10B087221</name>
</gene>
<feature type="region of interest" description="Disordered" evidence="7">
    <location>
        <begin position="1991"/>
        <end position="2033"/>
    </location>
</feature>
<evidence type="ECO:0000256" key="3">
    <source>
        <dbReference type="ARBA" id="ARBA00022729"/>
    </source>
</evidence>
<dbReference type="InterPro" id="IPR050941">
    <property type="entry name" value="CCN"/>
</dbReference>
<protein>
    <submittedName>
        <fullName evidence="12">Uncharacterized protein</fullName>
    </submittedName>
</protein>
<evidence type="ECO:0000313" key="12">
    <source>
        <dbReference type="EMBL" id="VDI11306.1"/>
    </source>
</evidence>
<feature type="domain" description="ShKT" evidence="11">
    <location>
        <begin position="3949"/>
        <end position="3983"/>
    </location>
</feature>
<dbReference type="InterPro" id="IPR036465">
    <property type="entry name" value="vWFA_dom_sf"/>
</dbReference>
<feature type="region of interest" description="Disordered" evidence="7">
    <location>
        <begin position="1452"/>
        <end position="1544"/>
    </location>
</feature>
<evidence type="ECO:0000259" key="10">
    <source>
        <dbReference type="PROSITE" id="PS50234"/>
    </source>
</evidence>
<feature type="compositionally biased region" description="Pro residues" evidence="7">
    <location>
        <begin position="2580"/>
        <end position="2592"/>
    </location>
</feature>
<dbReference type="InterPro" id="IPR003582">
    <property type="entry name" value="ShKT_dom"/>
</dbReference>
<dbReference type="PROSITE" id="PS51670">
    <property type="entry name" value="SHKT"/>
    <property type="match status" value="3"/>
</dbReference>
<dbReference type="GO" id="GO:0007155">
    <property type="term" value="P:cell adhesion"/>
    <property type="evidence" value="ECO:0007669"/>
    <property type="project" value="TreeGrafter"/>
</dbReference>
<dbReference type="PANTHER" id="PTHR11348">
    <property type="entry name" value="CONNECTIVE TISSUE GROWTH FACTOR-RELATED"/>
    <property type="match status" value="1"/>
</dbReference>
<dbReference type="GO" id="GO:0005178">
    <property type="term" value="F:integrin binding"/>
    <property type="evidence" value="ECO:0007669"/>
    <property type="project" value="TreeGrafter"/>
</dbReference>
<feature type="domain" description="VWFA" evidence="10">
    <location>
        <begin position="231"/>
        <end position="406"/>
    </location>
</feature>
<name>A0A8B6CVM9_MYTGA</name>
<feature type="region of interest" description="Disordered" evidence="7">
    <location>
        <begin position="1879"/>
        <end position="1904"/>
    </location>
</feature>
<dbReference type="Gene3D" id="3.40.50.410">
    <property type="entry name" value="von Willebrand factor, type A domain"/>
    <property type="match status" value="2"/>
</dbReference>
<feature type="region of interest" description="Disordered" evidence="7">
    <location>
        <begin position="2186"/>
        <end position="2215"/>
    </location>
</feature>
<dbReference type="GO" id="GO:0045597">
    <property type="term" value="P:positive regulation of cell differentiation"/>
    <property type="evidence" value="ECO:0007669"/>
    <property type="project" value="TreeGrafter"/>
</dbReference>
<evidence type="ECO:0000259" key="11">
    <source>
        <dbReference type="PROSITE" id="PS51670"/>
    </source>
</evidence>
<evidence type="ECO:0000256" key="2">
    <source>
        <dbReference type="ARBA" id="ARBA00022525"/>
    </source>
</evidence>
<accession>A0A8B6CVM9</accession>
<evidence type="ECO:0000256" key="7">
    <source>
        <dbReference type="SAM" id="MobiDB-lite"/>
    </source>
</evidence>
<dbReference type="PROSITE" id="PS01208">
    <property type="entry name" value="VWFC_1"/>
    <property type="match status" value="10"/>
</dbReference>